<dbReference type="InterPro" id="IPR038051">
    <property type="entry name" value="XRCC4-like_N_sf"/>
</dbReference>
<evidence type="ECO:0000256" key="4">
    <source>
        <dbReference type="ARBA" id="ARBA00023204"/>
    </source>
</evidence>
<evidence type="ECO:0000256" key="5">
    <source>
        <dbReference type="ARBA" id="ARBA00023242"/>
    </source>
</evidence>
<evidence type="ECO:0000259" key="10">
    <source>
        <dbReference type="Pfam" id="PF21928"/>
    </source>
</evidence>
<dbReference type="InterPro" id="IPR052287">
    <property type="entry name" value="NHEJ_factor"/>
</dbReference>
<feature type="compositionally biased region" description="Low complexity" evidence="8">
    <location>
        <begin position="367"/>
        <end position="396"/>
    </location>
</feature>
<keyword evidence="4" id="KW-0234">DNA repair</keyword>
<evidence type="ECO:0000313" key="11">
    <source>
        <dbReference type="EMBL" id="KAJ9645472.1"/>
    </source>
</evidence>
<organism evidence="11 12">
    <name type="scientific">Knufia peltigerae</name>
    <dbReference type="NCBI Taxonomy" id="1002370"/>
    <lineage>
        <taxon>Eukaryota</taxon>
        <taxon>Fungi</taxon>
        <taxon>Dikarya</taxon>
        <taxon>Ascomycota</taxon>
        <taxon>Pezizomycotina</taxon>
        <taxon>Eurotiomycetes</taxon>
        <taxon>Chaetothyriomycetidae</taxon>
        <taxon>Chaetothyriales</taxon>
        <taxon>Trichomeriaceae</taxon>
        <taxon>Knufia</taxon>
    </lineage>
</organism>
<dbReference type="CDD" id="cd22285">
    <property type="entry name" value="HD_XLF_N"/>
    <property type="match status" value="1"/>
</dbReference>
<feature type="compositionally biased region" description="Basic and acidic residues" evidence="8">
    <location>
        <begin position="263"/>
        <end position="275"/>
    </location>
</feature>
<gene>
    <name evidence="11" type="ORF">H2204_001052</name>
</gene>
<comment type="similarity">
    <text evidence="6">Belongs to the XRCC4-XLF family. XLF subfamily.</text>
</comment>
<dbReference type="Pfam" id="PF21928">
    <property type="entry name" value="XLF_CC"/>
    <property type="match status" value="1"/>
</dbReference>
<feature type="compositionally biased region" description="Basic and acidic residues" evidence="8">
    <location>
        <begin position="618"/>
        <end position="636"/>
    </location>
</feature>
<dbReference type="EMBL" id="JAPDRN010000004">
    <property type="protein sequence ID" value="KAJ9645472.1"/>
    <property type="molecule type" value="Genomic_DNA"/>
</dbReference>
<evidence type="ECO:0000313" key="12">
    <source>
        <dbReference type="Proteomes" id="UP001172681"/>
    </source>
</evidence>
<sequence length="650" mass="71113">MPDSGREGWQELQVPSRRQCPKLFYSLNVEDEHLTLLMTDLISVWESSLDKYDIIGEAARQHTSIDPSVSPDQFEVLLTKITKSLKDGENVLSKQEVRNSQILLLTTKIDLPKPLKPLEWTFKLGPRDASEMAERILRPSLHEVAVSQGKIKSLLRTIEDKDHIISRLLERIGSSSIDLSLVFPGITGAARRGAQVTVSDAKRHIPGMASFDEKSWIKQFANDDGYEGADRTGLGNLVRGCEKCFAHSKAEHEDWIRDLSSPAKKEVVESKKTGPSDKSTAKKSVRGESKSGDESTDSDDEFERQSTPPALRSKGRGTSKTAATSTAPEADEKDEERTNKRANLTKKGKLGRRNATKSYGRADSKSKSPSPDASKVSSTQRRGSAASTSTATATASEDQDEEVNPPSKESDPKPRIGALRSKQPSRKSPSTSPSPSRDASKEKIHHRSSPSVHSDDSSDLDLDNSPPPAKTPPRQRHRLGRLGGKSATTTTTSRRGVAATSSSPPQSDLKKSKPTTTTTTTTNNSPSGSEPDSESKATAAAQTTPRRRLGRIGIRNRQSTQTQSRDSDATDSPSPSPSPSTTRLRSGDVQPQGQTEDKDEPETESEPRRLRQNSTSPAKEETAEERANRRRMELKRSIAANAGAKKKRRF</sequence>
<dbReference type="InterPro" id="IPR053829">
    <property type="entry name" value="XLF-like_CC"/>
</dbReference>
<feature type="domain" description="XLF-like coiled-coil region" evidence="10">
    <location>
        <begin position="129"/>
        <end position="180"/>
    </location>
</feature>
<dbReference type="InterPro" id="IPR015381">
    <property type="entry name" value="XLF-like_N"/>
</dbReference>
<evidence type="ECO:0000256" key="3">
    <source>
        <dbReference type="ARBA" id="ARBA00023125"/>
    </source>
</evidence>
<dbReference type="Proteomes" id="UP001172681">
    <property type="component" value="Unassembled WGS sequence"/>
</dbReference>
<feature type="compositionally biased region" description="Low complexity" evidence="8">
    <location>
        <begin position="420"/>
        <end position="437"/>
    </location>
</feature>
<dbReference type="Pfam" id="PF09302">
    <property type="entry name" value="XLF"/>
    <property type="match status" value="1"/>
</dbReference>
<feature type="compositionally biased region" description="Polar residues" evidence="8">
    <location>
        <begin position="486"/>
        <end position="506"/>
    </location>
</feature>
<protein>
    <recommendedName>
        <fullName evidence="7">Non-homologous end-joining factor 1</fullName>
    </recommendedName>
</protein>
<evidence type="ECO:0000256" key="7">
    <source>
        <dbReference type="ARBA" id="ARBA00044529"/>
    </source>
</evidence>
<dbReference type="PANTHER" id="PTHR32235">
    <property type="entry name" value="NON-HOMOLOGOUS END-JOINING FACTOR 1"/>
    <property type="match status" value="1"/>
</dbReference>
<keyword evidence="2" id="KW-0227">DNA damage</keyword>
<accession>A0AA38YDJ3</accession>
<evidence type="ECO:0000256" key="8">
    <source>
        <dbReference type="SAM" id="MobiDB-lite"/>
    </source>
</evidence>
<dbReference type="GO" id="GO:0006303">
    <property type="term" value="P:double-strand break repair via nonhomologous end joining"/>
    <property type="evidence" value="ECO:0007669"/>
    <property type="project" value="TreeGrafter"/>
</dbReference>
<evidence type="ECO:0000256" key="6">
    <source>
        <dbReference type="ARBA" id="ARBA00025747"/>
    </source>
</evidence>
<keyword evidence="5" id="KW-0539">Nucleus</keyword>
<feature type="compositionally biased region" description="Polar residues" evidence="8">
    <location>
        <begin position="316"/>
        <end position="327"/>
    </location>
</feature>
<evidence type="ECO:0000256" key="1">
    <source>
        <dbReference type="ARBA" id="ARBA00004123"/>
    </source>
</evidence>
<dbReference type="GO" id="GO:0032807">
    <property type="term" value="C:DNA ligase IV complex"/>
    <property type="evidence" value="ECO:0007669"/>
    <property type="project" value="TreeGrafter"/>
</dbReference>
<keyword evidence="12" id="KW-1185">Reference proteome</keyword>
<comment type="caution">
    <text evidence="11">The sequence shown here is derived from an EMBL/GenBank/DDBJ whole genome shotgun (WGS) entry which is preliminary data.</text>
</comment>
<reference evidence="11" key="1">
    <citation type="submission" date="2022-10" db="EMBL/GenBank/DDBJ databases">
        <title>Culturing micro-colonial fungi from biological soil crusts in the Mojave desert and describing Neophaeococcomyces mojavensis, and introducing the new genera and species Taxawa tesnikishii.</title>
        <authorList>
            <person name="Kurbessoian T."/>
            <person name="Stajich J.E."/>
        </authorList>
    </citation>
    <scope>NUCLEOTIDE SEQUENCE</scope>
    <source>
        <strain evidence="11">TK_35</strain>
    </source>
</reference>
<dbReference type="AlphaFoldDB" id="A0AA38YDJ3"/>
<name>A0AA38YDJ3_9EURO</name>
<keyword evidence="3" id="KW-0238">DNA-binding</keyword>
<evidence type="ECO:0000259" key="9">
    <source>
        <dbReference type="Pfam" id="PF09302"/>
    </source>
</evidence>
<comment type="subcellular location">
    <subcellularLocation>
        <location evidence="1">Nucleus</location>
    </subcellularLocation>
</comment>
<dbReference type="PANTHER" id="PTHR32235:SF1">
    <property type="entry name" value="NON-HOMOLOGOUS END-JOINING FACTOR 1"/>
    <property type="match status" value="1"/>
</dbReference>
<feature type="domain" description="XLF-like N-terminal" evidence="9">
    <location>
        <begin position="9"/>
        <end position="124"/>
    </location>
</feature>
<dbReference type="GO" id="GO:0045027">
    <property type="term" value="F:DNA end binding"/>
    <property type="evidence" value="ECO:0007669"/>
    <property type="project" value="TreeGrafter"/>
</dbReference>
<proteinExistence type="inferred from homology"/>
<feature type="region of interest" description="Disordered" evidence="8">
    <location>
        <begin position="263"/>
        <end position="650"/>
    </location>
</feature>
<feature type="compositionally biased region" description="Basic residues" evidence="8">
    <location>
        <begin position="343"/>
        <end position="355"/>
    </location>
</feature>
<dbReference type="Gene3D" id="2.170.210.10">
    <property type="entry name" value="DNA double-strand break repair and VJ recombination XRCC4, N-terminal"/>
    <property type="match status" value="1"/>
</dbReference>
<evidence type="ECO:0000256" key="2">
    <source>
        <dbReference type="ARBA" id="ARBA00022763"/>
    </source>
</evidence>